<feature type="compositionally biased region" description="Low complexity" evidence="1">
    <location>
        <begin position="1"/>
        <end position="16"/>
    </location>
</feature>
<evidence type="ECO:0000256" key="1">
    <source>
        <dbReference type="SAM" id="MobiDB-lite"/>
    </source>
</evidence>
<accession>A0A316A8N8</accession>
<protein>
    <submittedName>
        <fullName evidence="2">Uncharacterized protein</fullName>
    </submittedName>
</protein>
<organism evidence="2 3">
    <name type="scientific">Quadrisphaera granulorum</name>
    <dbReference type="NCBI Taxonomy" id="317664"/>
    <lineage>
        <taxon>Bacteria</taxon>
        <taxon>Bacillati</taxon>
        <taxon>Actinomycetota</taxon>
        <taxon>Actinomycetes</taxon>
        <taxon>Kineosporiales</taxon>
        <taxon>Kineosporiaceae</taxon>
        <taxon>Quadrisphaera</taxon>
    </lineage>
</organism>
<reference evidence="2 3" key="1">
    <citation type="submission" date="2018-03" db="EMBL/GenBank/DDBJ databases">
        <title>Genomic Encyclopedia of Archaeal and Bacterial Type Strains, Phase II (KMG-II): from individual species to whole genera.</title>
        <authorList>
            <person name="Goeker M."/>
        </authorList>
    </citation>
    <scope>NUCLEOTIDE SEQUENCE [LARGE SCALE GENOMIC DNA]</scope>
    <source>
        <strain evidence="2 3">DSM 44889</strain>
    </source>
</reference>
<dbReference type="EMBL" id="QGDQ01000009">
    <property type="protein sequence ID" value="PWJ54003.1"/>
    <property type="molecule type" value="Genomic_DNA"/>
</dbReference>
<gene>
    <name evidence="2" type="ORF">BXY45_10985</name>
</gene>
<comment type="caution">
    <text evidence="2">The sequence shown here is derived from an EMBL/GenBank/DDBJ whole genome shotgun (WGS) entry which is preliminary data.</text>
</comment>
<dbReference type="Proteomes" id="UP000245469">
    <property type="component" value="Unassembled WGS sequence"/>
</dbReference>
<dbReference type="RefSeq" id="WP_281270570.1">
    <property type="nucleotide sequence ID" value="NZ_QGDQ01000009.1"/>
</dbReference>
<evidence type="ECO:0000313" key="3">
    <source>
        <dbReference type="Proteomes" id="UP000245469"/>
    </source>
</evidence>
<name>A0A316A8N8_9ACTN</name>
<sequence>MTQTTATTAPAQPQAAAEDDDWLTGATACSIENGDECEACQ</sequence>
<keyword evidence="3" id="KW-1185">Reference proteome</keyword>
<feature type="region of interest" description="Disordered" evidence="1">
    <location>
        <begin position="1"/>
        <end position="21"/>
    </location>
</feature>
<dbReference type="AlphaFoldDB" id="A0A316A8N8"/>
<proteinExistence type="predicted"/>
<evidence type="ECO:0000313" key="2">
    <source>
        <dbReference type="EMBL" id="PWJ54003.1"/>
    </source>
</evidence>